<evidence type="ECO:0000256" key="2">
    <source>
        <dbReference type="ARBA" id="ARBA00004651"/>
    </source>
</evidence>
<dbReference type="Pfam" id="PF08345">
    <property type="entry name" value="YscJ_FliF_C"/>
    <property type="match status" value="1"/>
</dbReference>
<evidence type="ECO:0000259" key="13">
    <source>
        <dbReference type="Pfam" id="PF08345"/>
    </source>
</evidence>
<dbReference type="Pfam" id="PF01514">
    <property type="entry name" value="YscJ_FliF"/>
    <property type="match status" value="1"/>
</dbReference>
<proteinExistence type="inferred from homology"/>
<evidence type="ECO:0000259" key="12">
    <source>
        <dbReference type="Pfam" id="PF01514"/>
    </source>
</evidence>
<evidence type="ECO:0000256" key="6">
    <source>
        <dbReference type="ARBA" id="ARBA00022989"/>
    </source>
</evidence>
<comment type="similarity">
    <text evidence="3 9">Belongs to the FliF family.</text>
</comment>
<dbReference type="GO" id="GO:0005886">
    <property type="term" value="C:plasma membrane"/>
    <property type="evidence" value="ECO:0007669"/>
    <property type="project" value="UniProtKB-SubCell"/>
</dbReference>
<sequence length="529" mass="55716">MDRLASLWKEMDARKRILAILAGLATVAVVIALARLASAPSMALLYAGLEPRAAAEVITSLEQKGVPYELRGQAIYVPTDERDRVRLGLASENLPATGIAGYELLDGLSGFGTTAEMFDATYWRAKEGELARTLLAAPGMRAARVHIANPVRRPFERDKAPTASVILTSGGGTVDETQARAARYLVASAVAGLNPDNVTVIDSVAGVILAAGDDAPAQVKDLSGTGRAEELRAKLERLLAARVGDGKAVVEVTVDTVMESETVSERVIDPASRVAIAEETSEKSESSEGNGPGGVTVASQLPDPAQAGQGGQTSKRSSSETRGRSNFEVSEVRRERVRMPGDVRRLSVAVLVDGLTTTAADGTTTWTQRPEAELVALGELVRSAVGFDEARGDVVTIDSLEFSPEPVLGTRAEAGVFDLFAVNAMTLIQLGVLAGVALLLGLFVLRPMLAAPPVALTQADGDALEDGQGMINPEELAASLEAAQQVLGPTPESEARLLTLREAIAERSEEATLLLRNWLETREPGEDAA</sequence>
<comment type="subcellular location">
    <subcellularLocation>
        <location evidence="1 9">Bacterial flagellum basal body</location>
    </subcellularLocation>
    <subcellularLocation>
        <location evidence="2">Cell membrane</location>
        <topology evidence="2">Multi-pass membrane protein</topology>
    </subcellularLocation>
</comment>
<dbReference type="GO" id="GO:0003774">
    <property type="term" value="F:cytoskeletal motor activity"/>
    <property type="evidence" value="ECO:0007669"/>
    <property type="project" value="InterPro"/>
</dbReference>
<comment type="function">
    <text evidence="9">The M ring may be actively involved in energy transduction.</text>
</comment>
<keyword evidence="14" id="KW-0282">Flagellum</keyword>
<dbReference type="EMBL" id="CP040822">
    <property type="protein sequence ID" value="QDL94757.1"/>
    <property type="molecule type" value="Genomic_DNA"/>
</dbReference>
<geneLocation type="plasmid" evidence="15">
    <name>pd4m1d</name>
</geneLocation>
<keyword evidence="15" id="KW-1185">Reference proteome</keyword>
<dbReference type="NCBIfam" id="TIGR00206">
    <property type="entry name" value="fliF"/>
    <property type="match status" value="1"/>
</dbReference>
<evidence type="ECO:0000256" key="5">
    <source>
        <dbReference type="ARBA" id="ARBA00022692"/>
    </source>
</evidence>
<evidence type="ECO:0000313" key="14">
    <source>
        <dbReference type="EMBL" id="QDL94757.1"/>
    </source>
</evidence>
<accession>A0A5B8FJR4</accession>
<evidence type="ECO:0000256" key="8">
    <source>
        <dbReference type="ARBA" id="ARBA00023143"/>
    </source>
</evidence>
<keyword evidence="14" id="KW-0966">Cell projection</keyword>
<dbReference type="PANTHER" id="PTHR30046:SF0">
    <property type="entry name" value="FLAGELLAR M-RING PROTEIN"/>
    <property type="match status" value="1"/>
</dbReference>
<keyword evidence="4" id="KW-1003">Cell membrane</keyword>
<evidence type="ECO:0000256" key="10">
    <source>
        <dbReference type="SAM" id="MobiDB-lite"/>
    </source>
</evidence>
<evidence type="ECO:0000313" key="15">
    <source>
        <dbReference type="Proteomes" id="UP000305888"/>
    </source>
</evidence>
<name>A0A5B8FJR4_9RHOB</name>
<dbReference type="RefSeq" id="WP_138578648.1">
    <property type="nucleotide sequence ID" value="NZ_CP040822.1"/>
</dbReference>
<dbReference type="AlphaFoldDB" id="A0A5B8FJR4"/>
<dbReference type="InterPro" id="IPR045851">
    <property type="entry name" value="AMP-bd_C_sf"/>
</dbReference>
<feature type="domain" description="Flagellar M-ring C-terminal" evidence="13">
    <location>
        <begin position="239"/>
        <end position="402"/>
    </location>
</feature>
<dbReference type="PANTHER" id="PTHR30046">
    <property type="entry name" value="FLAGELLAR M-RING PROTEIN"/>
    <property type="match status" value="1"/>
</dbReference>
<evidence type="ECO:0000256" key="4">
    <source>
        <dbReference type="ARBA" id="ARBA00022475"/>
    </source>
</evidence>
<dbReference type="InterPro" id="IPR000067">
    <property type="entry name" value="FlgMring_FliF"/>
</dbReference>
<feature type="domain" description="Flagellar M-ring N-terminal" evidence="12">
    <location>
        <begin position="38"/>
        <end position="204"/>
    </location>
</feature>
<dbReference type="InterPro" id="IPR043427">
    <property type="entry name" value="YscJ/FliF"/>
</dbReference>
<dbReference type="InterPro" id="IPR006182">
    <property type="entry name" value="FliF_N_dom"/>
</dbReference>
<keyword evidence="6 11" id="KW-1133">Transmembrane helix</keyword>
<evidence type="ECO:0000256" key="9">
    <source>
        <dbReference type="PIRNR" id="PIRNR004862"/>
    </source>
</evidence>
<keyword evidence="8 9" id="KW-0975">Bacterial flagellum</keyword>
<evidence type="ECO:0000256" key="3">
    <source>
        <dbReference type="ARBA" id="ARBA00007971"/>
    </source>
</evidence>
<feature type="region of interest" description="Disordered" evidence="10">
    <location>
        <begin position="270"/>
        <end position="333"/>
    </location>
</feature>
<feature type="compositionally biased region" description="Basic and acidic residues" evidence="10">
    <location>
        <begin position="317"/>
        <end position="333"/>
    </location>
</feature>
<dbReference type="GO" id="GO:0009431">
    <property type="term" value="C:bacterial-type flagellum basal body, MS ring"/>
    <property type="evidence" value="ECO:0007669"/>
    <property type="project" value="InterPro"/>
</dbReference>
<keyword evidence="5 11" id="KW-0812">Transmembrane</keyword>
<dbReference type="PIRSF" id="PIRSF004862">
    <property type="entry name" value="FliF"/>
    <property type="match status" value="1"/>
</dbReference>
<dbReference type="OrthoDB" id="9807026at2"/>
<dbReference type="GO" id="GO:0071973">
    <property type="term" value="P:bacterial-type flagellum-dependent cell motility"/>
    <property type="evidence" value="ECO:0007669"/>
    <property type="project" value="InterPro"/>
</dbReference>
<evidence type="ECO:0000256" key="1">
    <source>
        <dbReference type="ARBA" id="ARBA00004117"/>
    </source>
</evidence>
<evidence type="ECO:0000256" key="7">
    <source>
        <dbReference type="ARBA" id="ARBA00023136"/>
    </source>
</evidence>
<dbReference type="InterPro" id="IPR013556">
    <property type="entry name" value="Flag_M-ring_C"/>
</dbReference>
<organism evidence="14 15">
    <name type="scientific">Paroceanicella profunda</name>
    <dbReference type="NCBI Taxonomy" id="2579971"/>
    <lineage>
        <taxon>Bacteria</taxon>
        <taxon>Pseudomonadati</taxon>
        <taxon>Pseudomonadota</taxon>
        <taxon>Alphaproteobacteria</taxon>
        <taxon>Rhodobacterales</taxon>
        <taxon>Paracoccaceae</taxon>
        <taxon>Paroceanicella</taxon>
    </lineage>
</organism>
<keyword evidence="14" id="KW-0969">Cilium</keyword>
<evidence type="ECO:0000256" key="11">
    <source>
        <dbReference type="SAM" id="Phobius"/>
    </source>
</evidence>
<protein>
    <recommendedName>
        <fullName evidence="9">Flagellar M-ring protein</fullName>
    </recommendedName>
</protein>
<dbReference type="PRINTS" id="PR01009">
    <property type="entry name" value="FLGMRINGFLIF"/>
</dbReference>
<keyword evidence="7 11" id="KW-0472">Membrane</keyword>
<dbReference type="KEGG" id="ppru:FDP22_23070"/>
<reference evidence="14 15" key="1">
    <citation type="submission" date="2019-06" db="EMBL/GenBank/DDBJ databases">
        <title>Genome sequence of Rhodobacteraceae bacterium D4M1.</title>
        <authorList>
            <person name="Cao J."/>
        </authorList>
    </citation>
    <scope>NUCLEOTIDE SEQUENCE [LARGE SCALE GENOMIC DNA]</scope>
    <source>
        <strain evidence="14 15">D4M1</strain>
        <plasmid evidence="15">pd4m1d</plasmid>
    </source>
</reference>
<gene>
    <name evidence="14" type="primary">fliF</name>
    <name evidence="14" type="ORF">FDP22_23070</name>
</gene>
<keyword evidence="14" id="KW-0614">Plasmid</keyword>
<feature type="transmembrane region" description="Helical" evidence="11">
    <location>
        <begin position="420"/>
        <end position="445"/>
    </location>
</feature>
<dbReference type="Proteomes" id="UP000305888">
    <property type="component" value="Plasmid pD4M1D"/>
</dbReference>
<dbReference type="Gene3D" id="3.30.300.30">
    <property type="match status" value="1"/>
</dbReference>